<dbReference type="Proteomes" id="UP001376459">
    <property type="component" value="Unassembled WGS sequence"/>
</dbReference>
<accession>A0ABU8ULL0</accession>
<evidence type="ECO:0000256" key="1">
    <source>
        <dbReference type="SAM" id="MobiDB-lite"/>
    </source>
</evidence>
<protein>
    <recommendedName>
        <fullName evidence="4">ABM domain-containing protein</fullName>
    </recommendedName>
</protein>
<reference evidence="2 3" key="1">
    <citation type="submission" date="2024-03" db="EMBL/GenBank/DDBJ databases">
        <title>Novel Streptomyces species of biotechnological and ecological value are a feature of Machair soil.</title>
        <authorList>
            <person name="Prole J.R."/>
            <person name="Goodfellow M."/>
            <person name="Allenby N."/>
            <person name="Ward A.C."/>
        </authorList>
    </citation>
    <scope>NUCLEOTIDE SEQUENCE [LARGE SCALE GENOMIC DNA]</scope>
    <source>
        <strain evidence="2 3">MS1.AVA.1</strain>
    </source>
</reference>
<sequence length="152" mass="17297">MTFVWPEITPELYDAVRKRVRWEEDSPDGCVLHVAWFAADGFHALDIWESEEHFTRFIASRIEPVLKGELGVKSDPQPEFFPLHRRFVARASAALPDARVSELRPLSRARARPSSLCEDPGARSGARPLTTLRSLPPAERPTPLGRRETEQR</sequence>
<gene>
    <name evidence="2" type="ORF">WKI71_19320</name>
</gene>
<name>A0ABU8ULL0_9ACTN</name>
<feature type="compositionally biased region" description="Low complexity" evidence="1">
    <location>
        <begin position="106"/>
        <end position="116"/>
    </location>
</feature>
<keyword evidence="3" id="KW-1185">Reference proteome</keyword>
<evidence type="ECO:0008006" key="4">
    <source>
        <dbReference type="Google" id="ProtNLM"/>
    </source>
</evidence>
<organism evidence="2 3">
    <name type="scientific">Streptomyces machairae</name>
    <dbReference type="NCBI Taxonomy" id="3134109"/>
    <lineage>
        <taxon>Bacteria</taxon>
        <taxon>Bacillati</taxon>
        <taxon>Actinomycetota</taxon>
        <taxon>Actinomycetes</taxon>
        <taxon>Kitasatosporales</taxon>
        <taxon>Streptomycetaceae</taxon>
        <taxon>Streptomyces</taxon>
    </lineage>
</organism>
<feature type="region of interest" description="Disordered" evidence="1">
    <location>
        <begin position="106"/>
        <end position="152"/>
    </location>
</feature>
<proteinExistence type="predicted"/>
<evidence type="ECO:0000313" key="3">
    <source>
        <dbReference type="Proteomes" id="UP001376459"/>
    </source>
</evidence>
<dbReference type="EMBL" id="JBBKAK010000001">
    <property type="protein sequence ID" value="MEJ8669800.1"/>
    <property type="molecule type" value="Genomic_DNA"/>
</dbReference>
<evidence type="ECO:0000313" key="2">
    <source>
        <dbReference type="EMBL" id="MEJ8669800.1"/>
    </source>
</evidence>
<comment type="caution">
    <text evidence="2">The sequence shown here is derived from an EMBL/GenBank/DDBJ whole genome shotgun (WGS) entry which is preliminary data.</text>
</comment>